<keyword evidence="5 6" id="KW-0269">Exonuclease</keyword>
<dbReference type="GO" id="GO:0006308">
    <property type="term" value="P:DNA catabolic process"/>
    <property type="evidence" value="ECO:0007669"/>
    <property type="project" value="UniProtKB-UniRule"/>
</dbReference>
<comment type="catalytic activity">
    <reaction evidence="6">
        <text>Exonucleolytic cleavage in either 5'- to 3'- or 3'- to 5'-direction to yield nucleoside 5'-phosphates.</text>
        <dbReference type="EC" id="3.1.11.6"/>
    </reaction>
</comment>
<evidence type="ECO:0000313" key="9">
    <source>
        <dbReference type="EMBL" id="QXL86854.1"/>
    </source>
</evidence>
<dbReference type="GO" id="GO:0009318">
    <property type="term" value="C:exodeoxyribonuclease VII complex"/>
    <property type="evidence" value="ECO:0007669"/>
    <property type="project" value="UniProtKB-UniRule"/>
</dbReference>
<evidence type="ECO:0000256" key="1">
    <source>
        <dbReference type="ARBA" id="ARBA00009998"/>
    </source>
</evidence>
<dbReference type="RefSeq" id="WP_257893776.1">
    <property type="nucleotide sequence ID" value="NZ_JAIMBW010000001.1"/>
</dbReference>
<dbReference type="Pfam" id="PF02609">
    <property type="entry name" value="Exonuc_VII_S"/>
    <property type="match status" value="1"/>
</dbReference>
<reference evidence="9 10" key="1">
    <citation type="submission" date="2021-07" db="EMBL/GenBank/DDBJ databases">
        <title>Karlodiniumbacter phycospheric gen. nov., sp. nov., a phycosphere bacterium isolated from karlodinium veneficum.</title>
        <authorList>
            <person name="Peng Y."/>
            <person name="Jiang L."/>
            <person name="Lee J."/>
        </authorList>
    </citation>
    <scope>NUCLEOTIDE SEQUENCE</scope>
    <source>
        <strain evidence="9 10">N5</strain>
    </source>
</reference>
<dbReference type="PANTHER" id="PTHR34137">
    <property type="entry name" value="EXODEOXYRIBONUCLEASE 7 SMALL SUBUNIT"/>
    <property type="match status" value="1"/>
</dbReference>
<dbReference type="Proteomes" id="UP000693972">
    <property type="component" value="Unassembled WGS sequence"/>
</dbReference>
<dbReference type="InterPro" id="IPR037004">
    <property type="entry name" value="Exonuc_VII_ssu_sf"/>
</dbReference>
<dbReference type="SUPFAM" id="SSF116842">
    <property type="entry name" value="XseB-like"/>
    <property type="match status" value="1"/>
</dbReference>
<evidence type="ECO:0000313" key="10">
    <source>
        <dbReference type="Proteomes" id="UP000693972"/>
    </source>
</evidence>
<evidence type="ECO:0000256" key="3">
    <source>
        <dbReference type="ARBA" id="ARBA00022722"/>
    </source>
</evidence>
<evidence type="ECO:0000256" key="7">
    <source>
        <dbReference type="SAM" id="Coils"/>
    </source>
</evidence>
<accession>A0A975TU75</accession>
<dbReference type="GO" id="GO:0008855">
    <property type="term" value="F:exodeoxyribonuclease VII activity"/>
    <property type="evidence" value="ECO:0007669"/>
    <property type="project" value="UniProtKB-UniRule"/>
</dbReference>
<keyword evidence="3 6" id="KW-0540">Nuclease</keyword>
<dbReference type="EC" id="3.1.11.6" evidence="6"/>
<comment type="function">
    <text evidence="6">Bidirectionally degrades single-stranded DNA into large acid-insoluble oligonucleotides, which are then degraded further into small acid-soluble oligonucleotides.</text>
</comment>
<keyword evidence="10" id="KW-1185">Reference proteome</keyword>
<dbReference type="GO" id="GO:0005829">
    <property type="term" value="C:cytosol"/>
    <property type="evidence" value="ECO:0007669"/>
    <property type="project" value="TreeGrafter"/>
</dbReference>
<dbReference type="NCBIfam" id="NF002139">
    <property type="entry name" value="PRK00977.1-3"/>
    <property type="match status" value="1"/>
</dbReference>
<dbReference type="AlphaFoldDB" id="A0A975TU75"/>
<comment type="subunit">
    <text evidence="6">Heterooligomer composed of large and small subunits.</text>
</comment>
<sequence length="84" mass="9104">MPDSKNDKPLDEMSFEDAIRELEQVVTQLDRGDVALEDSIKLYERGAALKARCEAKLKEAEEKVAQITLDAGGNATGATPVEGL</sequence>
<dbReference type="Gene3D" id="1.10.287.1040">
    <property type="entry name" value="Exonuclease VII, small subunit"/>
    <property type="match status" value="1"/>
</dbReference>
<keyword evidence="7" id="KW-0175">Coiled coil</keyword>
<dbReference type="EMBL" id="JAIMBW010000001">
    <property type="protein sequence ID" value="MBY4894174.1"/>
    <property type="molecule type" value="Genomic_DNA"/>
</dbReference>
<gene>
    <name evidence="6" type="primary">xseB</name>
    <name evidence="8" type="ORF">KUL25_15560</name>
    <name evidence="9" type="ORF">KUL25_15565</name>
</gene>
<keyword evidence="4 6" id="KW-0378">Hydrolase</keyword>
<protein>
    <recommendedName>
        <fullName evidence="6">Exodeoxyribonuclease 7 small subunit</fullName>
        <ecNumber evidence="6">3.1.11.6</ecNumber>
    </recommendedName>
    <alternativeName>
        <fullName evidence="6">Exodeoxyribonuclease VII small subunit</fullName>
        <shortName evidence="6">Exonuclease VII small subunit</shortName>
    </alternativeName>
</protein>
<comment type="similarity">
    <text evidence="1 6">Belongs to the XseB family.</text>
</comment>
<dbReference type="NCBIfam" id="NF002140">
    <property type="entry name" value="PRK00977.1-4"/>
    <property type="match status" value="1"/>
</dbReference>
<evidence type="ECO:0000256" key="2">
    <source>
        <dbReference type="ARBA" id="ARBA00022490"/>
    </source>
</evidence>
<dbReference type="HAMAP" id="MF_00337">
    <property type="entry name" value="Exonuc_7_S"/>
    <property type="match status" value="1"/>
</dbReference>
<keyword evidence="2 6" id="KW-0963">Cytoplasm</keyword>
<evidence type="ECO:0000256" key="6">
    <source>
        <dbReference type="HAMAP-Rule" id="MF_00337"/>
    </source>
</evidence>
<dbReference type="InterPro" id="IPR003761">
    <property type="entry name" value="Exonuc_VII_S"/>
</dbReference>
<feature type="coiled-coil region" evidence="7">
    <location>
        <begin position="43"/>
        <end position="70"/>
    </location>
</feature>
<dbReference type="PANTHER" id="PTHR34137:SF1">
    <property type="entry name" value="EXODEOXYRIBONUCLEASE 7 SMALL SUBUNIT"/>
    <property type="match status" value="1"/>
</dbReference>
<name>A0A975TU75_9RHOB</name>
<evidence type="ECO:0000256" key="5">
    <source>
        <dbReference type="ARBA" id="ARBA00022839"/>
    </source>
</evidence>
<dbReference type="EMBL" id="CP078073">
    <property type="protein sequence ID" value="QXL86854.1"/>
    <property type="molecule type" value="Genomic_DNA"/>
</dbReference>
<organism evidence="9">
    <name type="scientific">Gymnodinialimonas phycosphaerae</name>
    <dbReference type="NCBI Taxonomy" id="2841589"/>
    <lineage>
        <taxon>Bacteria</taxon>
        <taxon>Pseudomonadati</taxon>
        <taxon>Pseudomonadota</taxon>
        <taxon>Alphaproteobacteria</taxon>
        <taxon>Rhodobacterales</taxon>
        <taxon>Paracoccaceae</taxon>
        <taxon>Gymnodinialimonas</taxon>
    </lineage>
</organism>
<proteinExistence type="inferred from homology"/>
<comment type="subcellular location">
    <subcellularLocation>
        <location evidence="6">Cytoplasm</location>
    </subcellularLocation>
</comment>
<dbReference type="NCBIfam" id="TIGR01280">
    <property type="entry name" value="xseB"/>
    <property type="match status" value="1"/>
</dbReference>
<evidence type="ECO:0000313" key="8">
    <source>
        <dbReference type="EMBL" id="MBY4894174.1"/>
    </source>
</evidence>
<evidence type="ECO:0000256" key="4">
    <source>
        <dbReference type="ARBA" id="ARBA00022801"/>
    </source>
</evidence>